<evidence type="ECO:0000256" key="3">
    <source>
        <dbReference type="SAM" id="Phobius"/>
    </source>
</evidence>
<feature type="coiled-coil region" evidence="2">
    <location>
        <begin position="105"/>
        <end position="132"/>
    </location>
</feature>
<dbReference type="AlphaFoldDB" id="A0A9D1FG06"/>
<protein>
    <submittedName>
        <fullName evidence="5">Peptidoglycan DD-metalloendopeptidase family protein</fullName>
    </submittedName>
</protein>
<proteinExistence type="predicted"/>
<evidence type="ECO:0000256" key="1">
    <source>
        <dbReference type="ARBA" id="ARBA00022729"/>
    </source>
</evidence>
<dbReference type="CDD" id="cd12797">
    <property type="entry name" value="M23_peptidase"/>
    <property type="match status" value="1"/>
</dbReference>
<dbReference type="GO" id="GO:0004222">
    <property type="term" value="F:metalloendopeptidase activity"/>
    <property type="evidence" value="ECO:0007669"/>
    <property type="project" value="TreeGrafter"/>
</dbReference>
<evidence type="ECO:0000313" key="6">
    <source>
        <dbReference type="Proteomes" id="UP000886742"/>
    </source>
</evidence>
<dbReference type="EMBL" id="DVJI01000012">
    <property type="protein sequence ID" value="HIS71059.1"/>
    <property type="molecule type" value="Genomic_DNA"/>
</dbReference>
<keyword evidence="2" id="KW-0175">Coiled coil</keyword>
<feature type="domain" description="M23ase beta-sheet core" evidence="4">
    <location>
        <begin position="325"/>
        <end position="419"/>
    </location>
</feature>
<feature type="transmembrane region" description="Helical" evidence="3">
    <location>
        <begin position="60"/>
        <end position="79"/>
    </location>
</feature>
<name>A0A9D1FG06_9PROT</name>
<keyword evidence="3" id="KW-0812">Transmembrane</keyword>
<keyword evidence="3" id="KW-1133">Transmembrane helix</keyword>
<organism evidence="5 6">
    <name type="scientific">Candidatus Enterousia intestinigallinarum</name>
    <dbReference type="NCBI Taxonomy" id="2840790"/>
    <lineage>
        <taxon>Bacteria</taxon>
        <taxon>Pseudomonadati</taxon>
        <taxon>Pseudomonadota</taxon>
        <taxon>Alphaproteobacteria</taxon>
        <taxon>Candidatus Enterousia</taxon>
    </lineage>
</organism>
<dbReference type="InterPro" id="IPR011055">
    <property type="entry name" value="Dup_hybrid_motif"/>
</dbReference>
<dbReference type="PANTHER" id="PTHR21666:SF289">
    <property type="entry name" value="L-ALA--D-GLU ENDOPEPTIDASE"/>
    <property type="match status" value="1"/>
</dbReference>
<evidence type="ECO:0000313" key="5">
    <source>
        <dbReference type="EMBL" id="HIS71059.1"/>
    </source>
</evidence>
<reference evidence="5" key="2">
    <citation type="journal article" date="2021" name="PeerJ">
        <title>Extensive microbial diversity within the chicken gut microbiome revealed by metagenomics and culture.</title>
        <authorList>
            <person name="Gilroy R."/>
            <person name="Ravi A."/>
            <person name="Getino M."/>
            <person name="Pursley I."/>
            <person name="Horton D.L."/>
            <person name="Alikhan N.F."/>
            <person name="Baker D."/>
            <person name="Gharbi K."/>
            <person name="Hall N."/>
            <person name="Watson M."/>
            <person name="Adriaenssens E.M."/>
            <person name="Foster-Nyarko E."/>
            <person name="Jarju S."/>
            <person name="Secka A."/>
            <person name="Antonio M."/>
            <person name="Oren A."/>
            <person name="Chaudhuri R.R."/>
            <person name="La Ragione R."/>
            <person name="Hildebrand F."/>
            <person name="Pallen M.J."/>
        </authorList>
    </citation>
    <scope>NUCLEOTIDE SEQUENCE</scope>
    <source>
        <strain evidence="5">ChiGjej3B3-5194</strain>
    </source>
</reference>
<dbReference type="SUPFAM" id="SSF51261">
    <property type="entry name" value="Duplicated hybrid motif"/>
    <property type="match status" value="1"/>
</dbReference>
<comment type="caution">
    <text evidence="5">The sequence shown here is derived from an EMBL/GenBank/DDBJ whole genome shotgun (WGS) entry which is preliminary data.</text>
</comment>
<gene>
    <name evidence="5" type="ORF">IAD02_03700</name>
</gene>
<keyword evidence="1" id="KW-0732">Signal</keyword>
<keyword evidence="3" id="KW-0472">Membrane</keyword>
<dbReference type="Pfam" id="PF01551">
    <property type="entry name" value="Peptidase_M23"/>
    <property type="match status" value="1"/>
</dbReference>
<dbReference type="Gene3D" id="2.70.70.10">
    <property type="entry name" value="Glucose Permease (Domain IIA)"/>
    <property type="match status" value="1"/>
</dbReference>
<dbReference type="InterPro" id="IPR016047">
    <property type="entry name" value="M23ase_b-sheet_dom"/>
</dbReference>
<evidence type="ECO:0000259" key="4">
    <source>
        <dbReference type="Pfam" id="PF01551"/>
    </source>
</evidence>
<dbReference type="PANTHER" id="PTHR21666">
    <property type="entry name" value="PEPTIDASE-RELATED"/>
    <property type="match status" value="1"/>
</dbReference>
<dbReference type="Proteomes" id="UP000886742">
    <property type="component" value="Unassembled WGS sequence"/>
</dbReference>
<evidence type="ECO:0000256" key="2">
    <source>
        <dbReference type="SAM" id="Coils"/>
    </source>
</evidence>
<sequence length="425" mass="48594">MINFITRYFTSLWAFITSPFRALWRVICRIFPPREFTVMDTPRGNVYTFQQSSFWRFTKFCGKIGLIVWATWSTYVFIYHRPMLQRRTQELEETRALHARQMTDLQVYLEKYNELTRNLNVIDDKILNAEDLTDSQKEELMNSRLKTWGELDFLRTRLTEMFTTEDYSPEYTKISELSAEFELTRAENESLKKRNSQMMESMQQIITADTQIVDMVSKLATENIDALRDNIKGITSTIASLGLTQNKLINNANKFSNPLVGAAFSPIEFDKDMDPKYQKLADDLELWNGLTKLNTMLPLGAPVEKVRVTSNFGTREDPFTGEPKRHRGIDFAGTIGTELMAVAPGRVVSAGERVGYGTTVEIDHGLGFTTLYAHLSQILVTRGDWVRPGTVIGLAGSTGRSTGPHLHYEIRYKGVPFDPAKFVKE</sequence>
<dbReference type="FunFam" id="2.70.70.10:FF:000006">
    <property type="entry name" value="M23 family peptidase"/>
    <property type="match status" value="1"/>
</dbReference>
<accession>A0A9D1FG06</accession>
<dbReference type="InterPro" id="IPR050570">
    <property type="entry name" value="Cell_wall_metabolism_enzyme"/>
</dbReference>
<reference evidence="5" key="1">
    <citation type="submission" date="2020-10" db="EMBL/GenBank/DDBJ databases">
        <authorList>
            <person name="Gilroy R."/>
        </authorList>
    </citation>
    <scope>NUCLEOTIDE SEQUENCE</scope>
    <source>
        <strain evidence="5">ChiGjej3B3-5194</strain>
    </source>
</reference>